<comment type="catalytic activity">
    <reaction evidence="8">
        <text>2 5-aminolevulinate = porphobilinogen + 2 H2O + H(+)</text>
        <dbReference type="Rhea" id="RHEA:24064"/>
        <dbReference type="ChEBI" id="CHEBI:15377"/>
        <dbReference type="ChEBI" id="CHEBI:15378"/>
        <dbReference type="ChEBI" id="CHEBI:58126"/>
        <dbReference type="ChEBI" id="CHEBI:356416"/>
        <dbReference type="EC" id="4.2.1.24"/>
    </reaction>
</comment>
<evidence type="ECO:0000256" key="1">
    <source>
        <dbReference type="ARBA" id="ARBA00004694"/>
    </source>
</evidence>
<dbReference type="SMART" id="SM01004">
    <property type="entry name" value="ALAD"/>
    <property type="match status" value="1"/>
</dbReference>
<organism evidence="9">
    <name type="scientific">freshwater metagenome</name>
    <dbReference type="NCBI Taxonomy" id="449393"/>
    <lineage>
        <taxon>unclassified sequences</taxon>
        <taxon>metagenomes</taxon>
        <taxon>ecological metagenomes</taxon>
    </lineage>
</organism>
<evidence type="ECO:0000256" key="6">
    <source>
        <dbReference type="ARBA" id="ARBA00023244"/>
    </source>
</evidence>
<dbReference type="GO" id="GO:0006782">
    <property type="term" value="P:protoporphyrinogen IX biosynthetic process"/>
    <property type="evidence" value="ECO:0007669"/>
    <property type="project" value="UniProtKB-UniPathway"/>
</dbReference>
<evidence type="ECO:0000256" key="8">
    <source>
        <dbReference type="ARBA" id="ARBA00047651"/>
    </source>
</evidence>
<dbReference type="SUPFAM" id="SSF51569">
    <property type="entry name" value="Aldolase"/>
    <property type="match status" value="1"/>
</dbReference>
<dbReference type="InterPro" id="IPR013785">
    <property type="entry name" value="Aldolase_TIM"/>
</dbReference>
<gene>
    <name evidence="9" type="ORF">UFOPK3610_01978</name>
</gene>
<evidence type="ECO:0000256" key="5">
    <source>
        <dbReference type="ARBA" id="ARBA00023239"/>
    </source>
</evidence>
<dbReference type="PANTHER" id="PTHR11458">
    <property type="entry name" value="DELTA-AMINOLEVULINIC ACID DEHYDRATASE"/>
    <property type="match status" value="1"/>
</dbReference>
<dbReference type="EMBL" id="CAFBMR010000148">
    <property type="protein sequence ID" value="CAB4931954.1"/>
    <property type="molecule type" value="Genomic_DNA"/>
</dbReference>
<proteinExistence type="inferred from homology"/>
<dbReference type="Gene3D" id="3.20.20.70">
    <property type="entry name" value="Aldolase class I"/>
    <property type="match status" value="1"/>
</dbReference>
<dbReference type="Pfam" id="PF00490">
    <property type="entry name" value="ALAD"/>
    <property type="match status" value="1"/>
</dbReference>
<dbReference type="PANTHER" id="PTHR11458:SF0">
    <property type="entry name" value="DELTA-AMINOLEVULINIC ACID DEHYDRATASE"/>
    <property type="match status" value="1"/>
</dbReference>
<comment type="pathway">
    <text evidence="1">Porphyrin-containing compound metabolism; protoporphyrin-IX biosynthesis; coproporphyrinogen-III from 5-aminolevulinate: step 1/4.</text>
</comment>
<dbReference type="AlphaFoldDB" id="A0A6J7INY7"/>
<dbReference type="GO" id="GO:0005829">
    <property type="term" value="C:cytosol"/>
    <property type="evidence" value="ECO:0007669"/>
    <property type="project" value="TreeGrafter"/>
</dbReference>
<protein>
    <recommendedName>
        <fullName evidence="3">porphobilinogen synthase</fullName>
        <ecNumber evidence="3">4.2.1.24</ecNumber>
    </recommendedName>
    <alternativeName>
        <fullName evidence="7">Porphobilinogen synthase</fullName>
    </alternativeName>
</protein>
<keyword evidence="6" id="KW-0627">Porphyrin biosynthesis</keyword>
<accession>A0A6J7INY7</accession>
<name>A0A6J7INY7_9ZZZZ</name>
<evidence type="ECO:0000256" key="3">
    <source>
        <dbReference type="ARBA" id="ARBA00012053"/>
    </source>
</evidence>
<evidence type="ECO:0000256" key="2">
    <source>
        <dbReference type="ARBA" id="ARBA00008055"/>
    </source>
</evidence>
<dbReference type="EC" id="4.2.1.24" evidence="3"/>
<evidence type="ECO:0000313" key="9">
    <source>
        <dbReference type="EMBL" id="CAB4931954.1"/>
    </source>
</evidence>
<comment type="similarity">
    <text evidence="2">Belongs to the ALAD family.</text>
</comment>
<dbReference type="GO" id="GO:0004655">
    <property type="term" value="F:porphobilinogen synthase activity"/>
    <property type="evidence" value="ECO:0007669"/>
    <property type="project" value="UniProtKB-EC"/>
</dbReference>
<sequence length="81" mass="8632">MVKPALFYLDVLADTAAASDVPVAAYIVSGEFAMIEAGAAAGVFDRRNAILEALTSVSRAGADVICTYWAIEAAHWLRETR</sequence>
<evidence type="ECO:0000256" key="7">
    <source>
        <dbReference type="ARBA" id="ARBA00032837"/>
    </source>
</evidence>
<evidence type="ECO:0000256" key="4">
    <source>
        <dbReference type="ARBA" id="ARBA00023133"/>
    </source>
</evidence>
<keyword evidence="5" id="KW-0456">Lyase</keyword>
<dbReference type="PRINTS" id="PR00144">
    <property type="entry name" value="DALDHYDRTASE"/>
</dbReference>
<keyword evidence="4" id="KW-0350">Heme biosynthesis</keyword>
<dbReference type="InterPro" id="IPR001731">
    <property type="entry name" value="ALAD"/>
</dbReference>
<dbReference type="UniPathway" id="UPA00251">
    <property type="reaction ID" value="UER00318"/>
</dbReference>
<reference evidence="9" key="1">
    <citation type="submission" date="2020-05" db="EMBL/GenBank/DDBJ databases">
        <authorList>
            <person name="Chiriac C."/>
            <person name="Salcher M."/>
            <person name="Ghai R."/>
            <person name="Kavagutti S V."/>
        </authorList>
    </citation>
    <scope>NUCLEOTIDE SEQUENCE</scope>
</reference>
<dbReference type="GO" id="GO:0008270">
    <property type="term" value="F:zinc ion binding"/>
    <property type="evidence" value="ECO:0007669"/>
    <property type="project" value="TreeGrafter"/>
</dbReference>